<dbReference type="SUPFAM" id="SSF55008">
    <property type="entry name" value="HMA, heavy metal-associated domain"/>
    <property type="match status" value="1"/>
</dbReference>
<sequence>MHIFKKSTFHISKMDCPSEEQMIRMKLEPYKEVKQLSFDIPNRKLEVYHTEEVEKIHQALSELKLNDRLESTEDEVDLPLAADESKQRKILWWVLGINFGFFIVEMTTGWISRSMGLVADSLDMLADSIVYGLSLFAVGAAISRKKKVAKISGYFQMALALLGFSEVLRRFFSESETPLFQWMIIISVLALVGNLVSLWLINKAKSDEAHMQASAIFTSNDIIVNGGVILAGVLVYFLNSKWPDLAIGAIVFTFVMRGALRILKISK</sequence>
<dbReference type="AlphaFoldDB" id="A0A937AI01"/>
<accession>A0A937AI01</accession>
<evidence type="ECO:0000313" key="9">
    <source>
        <dbReference type="EMBL" id="MBL0767131.1"/>
    </source>
</evidence>
<dbReference type="InterPro" id="IPR036163">
    <property type="entry name" value="HMA_dom_sf"/>
</dbReference>
<evidence type="ECO:0000259" key="7">
    <source>
        <dbReference type="Pfam" id="PF00403"/>
    </source>
</evidence>
<feature type="domain" description="HMA" evidence="7">
    <location>
        <begin position="8"/>
        <end position="63"/>
    </location>
</feature>
<keyword evidence="3" id="KW-0813">Transport</keyword>
<gene>
    <name evidence="9" type="ORF">JKP34_17830</name>
</gene>
<dbReference type="SUPFAM" id="SSF161111">
    <property type="entry name" value="Cation efflux protein transmembrane domain-like"/>
    <property type="match status" value="1"/>
</dbReference>
<keyword evidence="3" id="KW-0862">Zinc</keyword>
<feature type="transmembrane region" description="Helical" evidence="6">
    <location>
        <begin position="222"/>
        <end position="239"/>
    </location>
</feature>
<dbReference type="Proteomes" id="UP000642920">
    <property type="component" value="Unassembled WGS sequence"/>
</dbReference>
<name>A0A937AI01_9BACT</name>
<dbReference type="InterPro" id="IPR058533">
    <property type="entry name" value="Cation_efflux_TM"/>
</dbReference>
<dbReference type="RefSeq" id="WP_201924571.1">
    <property type="nucleotide sequence ID" value="NZ_JAERQG010000006.1"/>
</dbReference>
<dbReference type="PANTHER" id="PTHR11562">
    <property type="entry name" value="CATION EFFLUX PROTEIN/ ZINC TRANSPORTER"/>
    <property type="match status" value="1"/>
</dbReference>
<protein>
    <submittedName>
        <fullName evidence="9">Cation transporter</fullName>
    </submittedName>
</protein>
<evidence type="ECO:0000259" key="8">
    <source>
        <dbReference type="Pfam" id="PF01545"/>
    </source>
</evidence>
<dbReference type="Pfam" id="PF01545">
    <property type="entry name" value="Cation_efflux"/>
    <property type="match status" value="1"/>
</dbReference>
<feature type="transmembrane region" description="Helical" evidence="6">
    <location>
        <begin position="124"/>
        <end position="142"/>
    </location>
</feature>
<proteinExistence type="predicted"/>
<feature type="transmembrane region" description="Helical" evidence="6">
    <location>
        <begin position="154"/>
        <end position="173"/>
    </location>
</feature>
<evidence type="ECO:0000256" key="1">
    <source>
        <dbReference type="ARBA" id="ARBA00004141"/>
    </source>
</evidence>
<keyword evidence="5 6" id="KW-0472">Membrane</keyword>
<feature type="transmembrane region" description="Helical" evidence="6">
    <location>
        <begin position="90"/>
        <end position="112"/>
    </location>
</feature>
<evidence type="ECO:0000256" key="4">
    <source>
        <dbReference type="ARBA" id="ARBA00022989"/>
    </source>
</evidence>
<dbReference type="GO" id="GO:0005886">
    <property type="term" value="C:plasma membrane"/>
    <property type="evidence" value="ECO:0007669"/>
    <property type="project" value="TreeGrafter"/>
</dbReference>
<keyword evidence="4 6" id="KW-1133">Transmembrane helix</keyword>
<dbReference type="InterPro" id="IPR027469">
    <property type="entry name" value="Cation_efflux_TMD_sf"/>
</dbReference>
<evidence type="ECO:0000256" key="5">
    <source>
        <dbReference type="ARBA" id="ARBA00023136"/>
    </source>
</evidence>
<dbReference type="PANTHER" id="PTHR11562:SF17">
    <property type="entry name" value="RE54080P-RELATED"/>
    <property type="match status" value="1"/>
</dbReference>
<dbReference type="EMBL" id="JAERQG010000006">
    <property type="protein sequence ID" value="MBL0767131.1"/>
    <property type="molecule type" value="Genomic_DNA"/>
</dbReference>
<comment type="caution">
    <text evidence="9">The sequence shown here is derived from an EMBL/GenBank/DDBJ whole genome shotgun (WGS) entry which is preliminary data.</text>
</comment>
<keyword evidence="10" id="KW-1185">Reference proteome</keyword>
<dbReference type="InterPro" id="IPR006121">
    <property type="entry name" value="HMA_dom"/>
</dbReference>
<evidence type="ECO:0000313" key="10">
    <source>
        <dbReference type="Proteomes" id="UP000642920"/>
    </source>
</evidence>
<evidence type="ECO:0000256" key="3">
    <source>
        <dbReference type="ARBA" id="ARBA00022906"/>
    </source>
</evidence>
<feature type="transmembrane region" description="Helical" evidence="6">
    <location>
        <begin position="179"/>
        <end position="201"/>
    </location>
</feature>
<dbReference type="Pfam" id="PF00403">
    <property type="entry name" value="HMA"/>
    <property type="match status" value="1"/>
</dbReference>
<dbReference type="InterPro" id="IPR050681">
    <property type="entry name" value="CDF/SLC30A"/>
</dbReference>
<keyword evidence="3" id="KW-0406">Ion transport</keyword>
<organism evidence="9 10">
    <name type="scientific">Marivirga atlantica</name>
    <dbReference type="NCBI Taxonomy" id="1548457"/>
    <lineage>
        <taxon>Bacteria</taxon>
        <taxon>Pseudomonadati</taxon>
        <taxon>Bacteroidota</taxon>
        <taxon>Cytophagia</taxon>
        <taxon>Cytophagales</taxon>
        <taxon>Marivirgaceae</taxon>
        <taxon>Marivirga</taxon>
    </lineage>
</organism>
<reference evidence="9" key="1">
    <citation type="submission" date="2021-01" db="EMBL/GenBank/DDBJ databases">
        <title>Marivirga sp. nov., isolated from intertidal surface sediments.</title>
        <authorList>
            <person name="Zhang M."/>
        </authorList>
    </citation>
    <scope>NUCLEOTIDE SEQUENCE</scope>
    <source>
        <strain evidence="9">SM1354</strain>
    </source>
</reference>
<dbReference type="GO" id="GO:0005385">
    <property type="term" value="F:zinc ion transmembrane transporter activity"/>
    <property type="evidence" value="ECO:0007669"/>
    <property type="project" value="TreeGrafter"/>
</dbReference>
<feature type="transmembrane region" description="Helical" evidence="6">
    <location>
        <begin position="245"/>
        <end position="263"/>
    </location>
</feature>
<dbReference type="GO" id="GO:0046872">
    <property type="term" value="F:metal ion binding"/>
    <property type="evidence" value="ECO:0007669"/>
    <property type="project" value="InterPro"/>
</dbReference>
<keyword evidence="2 6" id="KW-0812">Transmembrane</keyword>
<feature type="domain" description="Cation efflux protein transmembrane" evidence="8">
    <location>
        <begin position="93"/>
        <end position="265"/>
    </location>
</feature>
<comment type="subcellular location">
    <subcellularLocation>
        <location evidence="1">Membrane</location>
        <topology evidence="1">Multi-pass membrane protein</topology>
    </subcellularLocation>
</comment>
<keyword evidence="3" id="KW-0864">Zinc transport</keyword>
<dbReference type="Gene3D" id="1.20.1510.10">
    <property type="entry name" value="Cation efflux protein transmembrane domain"/>
    <property type="match status" value="1"/>
</dbReference>
<evidence type="ECO:0000256" key="6">
    <source>
        <dbReference type="SAM" id="Phobius"/>
    </source>
</evidence>
<evidence type="ECO:0000256" key="2">
    <source>
        <dbReference type="ARBA" id="ARBA00022692"/>
    </source>
</evidence>